<feature type="non-terminal residue" evidence="3">
    <location>
        <position position="332"/>
    </location>
</feature>
<feature type="compositionally biased region" description="Low complexity" evidence="1">
    <location>
        <begin position="37"/>
        <end position="69"/>
    </location>
</feature>
<dbReference type="PANTHER" id="PTHR14095:SF0">
    <property type="entry name" value="MIP22305P"/>
    <property type="match status" value="1"/>
</dbReference>
<feature type="region of interest" description="Disordered" evidence="1">
    <location>
        <begin position="192"/>
        <end position="229"/>
    </location>
</feature>
<proteinExistence type="predicted"/>
<dbReference type="Proteomes" id="UP000194236">
    <property type="component" value="Unassembled WGS sequence"/>
</dbReference>
<dbReference type="InterPro" id="IPR048855">
    <property type="entry name" value="P2R3A_B_D_EF-hand"/>
</dbReference>
<keyword evidence="4" id="KW-1185">Reference proteome</keyword>
<evidence type="ECO:0000259" key="2">
    <source>
        <dbReference type="Pfam" id="PF21161"/>
    </source>
</evidence>
<name>A0A1Y3B0G5_EURMA</name>
<gene>
    <name evidence="3" type="ORF">BLA29_003385</name>
</gene>
<feature type="compositionally biased region" description="Low complexity" evidence="1">
    <location>
        <begin position="195"/>
        <end position="213"/>
    </location>
</feature>
<dbReference type="AlphaFoldDB" id="A0A1Y3B0G5"/>
<feature type="region of interest" description="Disordered" evidence="1">
    <location>
        <begin position="1"/>
        <end position="91"/>
    </location>
</feature>
<feature type="domain" description="Serine/threonine-protein phosphatase 2A regulatory subunit B'' subunit alpha/beta/delta EF-hand" evidence="2">
    <location>
        <begin position="273"/>
        <end position="311"/>
    </location>
</feature>
<protein>
    <recommendedName>
        <fullName evidence="2">Serine/threonine-protein phosphatase 2A regulatory subunit B'' subunit alpha/beta/delta EF-hand domain-containing protein</fullName>
    </recommendedName>
</protein>
<dbReference type="EMBL" id="MUJZ01047803">
    <property type="protein sequence ID" value="OTF74290.1"/>
    <property type="molecule type" value="Genomic_DNA"/>
</dbReference>
<comment type="caution">
    <text evidence="3">The sequence shown here is derived from an EMBL/GenBank/DDBJ whole genome shotgun (WGS) entry which is preliminary data.</text>
</comment>
<dbReference type="GO" id="GO:0000159">
    <property type="term" value="C:protein phosphatase type 2A complex"/>
    <property type="evidence" value="ECO:0007669"/>
    <property type="project" value="TreeGrafter"/>
</dbReference>
<dbReference type="GO" id="GO:0019888">
    <property type="term" value="F:protein phosphatase regulator activity"/>
    <property type="evidence" value="ECO:0007669"/>
    <property type="project" value="TreeGrafter"/>
</dbReference>
<sequence length="332" mass="36508">MTLTTTSPTSSPKTSLTDDEKQLLHETLKVGQLYGASTSSHSSSGSDSSSDNEKNSPSSSSSSSSQQQQQKRRIIFVSKPAPKPEAKPEPKYVNGKMVFGQVHVQQRHHHHGLQKGSVAERVMLFEKCPEKTSVTKHKLTELQKNRITTPNKIGNWTKFTETQAVLPQNDTTKIGGNLKIADDLNNVAGEDSGNLKSFSSSSTSTTTSSLKSLTKNKIHKKDEPKSTPTISSIPIFRRLSRTNSGILPGQLPRFYYPLGRPYSSNEVENQIKRIISIFDRFPNRTVTAKEFGGVLKLCGIPVYWKDPLFRSILADVKNSSMANGNCGGNSNI</sequence>
<dbReference type="Gene3D" id="1.10.238.230">
    <property type="match status" value="1"/>
</dbReference>
<evidence type="ECO:0000313" key="3">
    <source>
        <dbReference type="EMBL" id="OTF74290.1"/>
    </source>
</evidence>
<organism evidence="3 4">
    <name type="scientific">Euroglyphus maynei</name>
    <name type="common">Mayne's house dust mite</name>
    <dbReference type="NCBI Taxonomy" id="6958"/>
    <lineage>
        <taxon>Eukaryota</taxon>
        <taxon>Metazoa</taxon>
        <taxon>Ecdysozoa</taxon>
        <taxon>Arthropoda</taxon>
        <taxon>Chelicerata</taxon>
        <taxon>Arachnida</taxon>
        <taxon>Acari</taxon>
        <taxon>Acariformes</taxon>
        <taxon>Sarcoptiformes</taxon>
        <taxon>Astigmata</taxon>
        <taxon>Psoroptidia</taxon>
        <taxon>Analgoidea</taxon>
        <taxon>Pyroglyphidae</taxon>
        <taxon>Pyroglyphinae</taxon>
        <taxon>Euroglyphus</taxon>
    </lineage>
</organism>
<dbReference type="PANTHER" id="PTHR14095">
    <property type="entry name" value="PHOSPHATASE 2A REGULATORY SUBUNIT-RELATED"/>
    <property type="match status" value="1"/>
</dbReference>
<evidence type="ECO:0000313" key="4">
    <source>
        <dbReference type="Proteomes" id="UP000194236"/>
    </source>
</evidence>
<feature type="compositionally biased region" description="Basic and acidic residues" evidence="1">
    <location>
        <begin position="16"/>
        <end position="28"/>
    </location>
</feature>
<accession>A0A1Y3B0G5</accession>
<dbReference type="Pfam" id="PF21161">
    <property type="entry name" value="P2R3B_EF-hand"/>
    <property type="match status" value="1"/>
</dbReference>
<reference evidence="3 4" key="1">
    <citation type="submission" date="2017-03" db="EMBL/GenBank/DDBJ databases">
        <title>Genome Survey of Euroglyphus maynei.</title>
        <authorList>
            <person name="Arlian L.G."/>
            <person name="Morgan M.S."/>
            <person name="Rider S.D."/>
        </authorList>
    </citation>
    <scope>NUCLEOTIDE SEQUENCE [LARGE SCALE GENOMIC DNA]</scope>
    <source>
        <strain evidence="3">Arlian Lab</strain>
        <tissue evidence="3">Whole body</tissue>
    </source>
</reference>
<feature type="compositionally biased region" description="Low complexity" evidence="1">
    <location>
        <begin position="1"/>
        <end position="15"/>
    </location>
</feature>
<evidence type="ECO:0000256" key="1">
    <source>
        <dbReference type="SAM" id="MobiDB-lite"/>
    </source>
</evidence>
<dbReference type="OrthoDB" id="5586at2759"/>